<dbReference type="OrthoDB" id="9776685at2"/>
<dbReference type="Pfam" id="PF00561">
    <property type="entry name" value="Abhydrolase_1"/>
    <property type="match status" value="1"/>
</dbReference>
<keyword evidence="1" id="KW-1133">Transmembrane helix</keyword>
<keyword evidence="1" id="KW-0812">Transmembrane</keyword>
<dbReference type="InterPro" id="IPR052920">
    <property type="entry name" value="DNA-binding_regulatory"/>
</dbReference>
<feature type="transmembrane region" description="Helical" evidence="1">
    <location>
        <begin position="18"/>
        <end position="36"/>
    </location>
</feature>
<keyword evidence="1" id="KW-0472">Membrane</keyword>
<proteinExistence type="predicted"/>
<dbReference type="InterPro" id="IPR000073">
    <property type="entry name" value="AB_hydrolase_1"/>
</dbReference>
<dbReference type="InterPro" id="IPR029058">
    <property type="entry name" value="AB_hydrolase_fold"/>
</dbReference>
<dbReference type="GO" id="GO:0016787">
    <property type="term" value="F:hydrolase activity"/>
    <property type="evidence" value="ECO:0007669"/>
    <property type="project" value="UniProtKB-KW"/>
</dbReference>
<evidence type="ECO:0000313" key="4">
    <source>
        <dbReference type="Proteomes" id="UP000228754"/>
    </source>
</evidence>
<evidence type="ECO:0000259" key="2">
    <source>
        <dbReference type="Pfam" id="PF00561"/>
    </source>
</evidence>
<dbReference type="EMBL" id="NKHG01000075">
    <property type="protein sequence ID" value="PCK20947.1"/>
    <property type="molecule type" value="Genomic_DNA"/>
</dbReference>
<protein>
    <submittedName>
        <fullName evidence="3">Alpha/beta hydrolase</fullName>
    </submittedName>
</protein>
<dbReference type="PANTHER" id="PTHR43358">
    <property type="entry name" value="ALPHA/BETA-HYDROLASE"/>
    <property type="match status" value="1"/>
</dbReference>
<gene>
    <name evidence="3" type="ORF">CEY02_10620</name>
</gene>
<dbReference type="Proteomes" id="UP000228754">
    <property type="component" value="Unassembled WGS sequence"/>
</dbReference>
<evidence type="ECO:0000256" key="1">
    <source>
        <dbReference type="SAM" id="Phobius"/>
    </source>
</evidence>
<dbReference type="AlphaFoldDB" id="A0A2A5IVC5"/>
<organism evidence="3 4">
    <name type="scientific">Bacillus pumilus</name>
    <name type="common">Bacillus mesentericus</name>
    <dbReference type="NCBI Taxonomy" id="1408"/>
    <lineage>
        <taxon>Bacteria</taxon>
        <taxon>Bacillati</taxon>
        <taxon>Bacillota</taxon>
        <taxon>Bacilli</taxon>
        <taxon>Bacillales</taxon>
        <taxon>Bacillaceae</taxon>
        <taxon>Bacillus</taxon>
    </lineage>
</organism>
<dbReference type="PANTHER" id="PTHR43358:SF5">
    <property type="entry name" value="EXPORTED PROTEIN"/>
    <property type="match status" value="1"/>
</dbReference>
<dbReference type="Gene3D" id="3.40.50.1820">
    <property type="entry name" value="alpha/beta hydrolase"/>
    <property type="match status" value="1"/>
</dbReference>
<comment type="caution">
    <text evidence="3">The sequence shown here is derived from an EMBL/GenBank/DDBJ whole genome shotgun (WGS) entry which is preliminary data.</text>
</comment>
<sequence>MIIIEKLRKGRIGLKKKWIAILAFILFPLAAIGIFFTNKMMYIRKLTDEELIKRETDEGHYHHEEFKQLKKEKVCIPSSFGYDLHGYFVPFPHTTRTIVLCHGVTVSLINSVKYMKLFQRLGWNVMLYDHRRHGMSGGKTTSYGYYEKEDLAQVVQWLRQRLGESAIIGIHGESMGAVTTLLYAAKPEASANFYIADCPFASFRDQLVFRLKTDFRLSGHWILPLSDQVLKWRDGYRIKQICPLDVIDEVKEPVLFIHSRHDDYIPCEQSQQLYARKKGDKRLFIAPHGAHAMSFSENKEAYEQEVQAFLQTFKLNEDERGE</sequence>
<keyword evidence="3" id="KW-0378">Hydrolase</keyword>
<dbReference type="SUPFAM" id="SSF53474">
    <property type="entry name" value="alpha/beta-Hydrolases"/>
    <property type="match status" value="1"/>
</dbReference>
<feature type="domain" description="AB hydrolase-1" evidence="2">
    <location>
        <begin position="97"/>
        <end position="215"/>
    </location>
</feature>
<accession>A0A2A5IVC5</accession>
<reference evidence="3 4" key="1">
    <citation type="submission" date="2017-06" db="EMBL/GenBank/DDBJ databases">
        <title>Draft Genome Sequence of Bacillus sp Strain 36R Isolated from saline sediment at Atanasia, Sonora, Mexico.</title>
        <authorList>
            <person name="Sanchez Diaz R."/>
            <person name="Quiroz Macias M.E."/>
            <person name="Ibarra Gamez J.C."/>
            <person name="Enciso Ibarra J."/>
            <person name="Gomez Gil B."/>
            <person name="Galaviz Silva L."/>
        </authorList>
    </citation>
    <scope>NUCLEOTIDE SEQUENCE [LARGE SCALE GENOMIC DNA]</scope>
    <source>
        <strain evidence="3 4">36R_ATNSAL</strain>
    </source>
</reference>
<name>A0A2A5IVC5_BACPU</name>
<evidence type="ECO:0000313" key="3">
    <source>
        <dbReference type="EMBL" id="PCK20947.1"/>
    </source>
</evidence>